<evidence type="ECO:0000313" key="2">
    <source>
        <dbReference type="EMBL" id="CAF1273327.1"/>
    </source>
</evidence>
<evidence type="ECO:0000256" key="1">
    <source>
        <dbReference type="SAM" id="MobiDB-lite"/>
    </source>
</evidence>
<feature type="compositionally biased region" description="Low complexity" evidence="1">
    <location>
        <begin position="60"/>
        <end position="71"/>
    </location>
</feature>
<name>A0A815BJ11_ADIRI</name>
<feature type="compositionally biased region" description="Polar residues" evidence="1">
    <location>
        <begin position="1"/>
        <end position="22"/>
    </location>
</feature>
<proteinExistence type="predicted"/>
<comment type="caution">
    <text evidence="2">The sequence shown here is derived from an EMBL/GenBank/DDBJ whole genome shotgun (WGS) entry which is preliminary data.</text>
</comment>
<sequence>MTSTSKIDSAQAETNSPSTNFLARSKKLLPPPLCLPATSTMTEEEKLLNSTQQRERKKSSNNCCLSSTSSDDCPHQPVTYVLPVSRRPEILKTLITSSSTLLAPPPSETKHKKSYNAAYANQISLLKQRQPTTKPTINDSEWIDLVRLIIHRPLEDELKSLLDRYKTTYFDQVNAPNVSDDTIRSSLCAIVTEALGTYSSCSTLPATEPLSPTVDLTTNVSSPSMITATVNNGSTKRKRKRICPRTSISLPISINNQTKFVISHIIPGKYENTNGNKSNNHQQYKQFQKKYAHLFKYIPDKEEQAYLLRAEYLKPTSTRSPTNQNICLMLYDEVFNYIDDYDLELSGISLDEVFTLPESFLVHINSMSQQSAE</sequence>
<protein>
    <submittedName>
        <fullName evidence="2">Uncharacterized protein</fullName>
    </submittedName>
</protein>
<dbReference type="OrthoDB" id="10031455at2759"/>
<organism evidence="2 3">
    <name type="scientific">Adineta ricciae</name>
    <name type="common">Rotifer</name>
    <dbReference type="NCBI Taxonomy" id="249248"/>
    <lineage>
        <taxon>Eukaryota</taxon>
        <taxon>Metazoa</taxon>
        <taxon>Spiralia</taxon>
        <taxon>Gnathifera</taxon>
        <taxon>Rotifera</taxon>
        <taxon>Eurotatoria</taxon>
        <taxon>Bdelloidea</taxon>
        <taxon>Adinetida</taxon>
        <taxon>Adinetidae</taxon>
        <taxon>Adineta</taxon>
    </lineage>
</organism>
<gene>
    <name evidence="2" type="ORF">EDS130_LOCUS29149</name>
</gene>
<feature type="region of interest" description="Disordered" evidence="1">
    <location>
        <begin position="44"/>
        <end position="72"/>
    </location>
</feature>
<dbReference type="EMBL" id="CAJNOJ010000195">
    <property type="protein sequence ID" value="CAF1273327.1"/>
    <property type="molecule type" value="Genomic_DNA"/>
</dbReference>
<dbReference type="AlphaFoldDB" id="A0A815BJ11"/>
<accession>A0A815BJ11</accession>
<reference evidence="2" key="1">
    <citation type="submission" date="2021-02" db="EMBL/GenBank/DDBJ databases">
        <authorList>
            <person name="Nowell W R."/>
        </authorList>
    </citation>
    <scope>NUCLEOTIDE SEQUENCE</scope>
</reference>
<feature type="region of interest" description="Disordered" evidence="1">
    <location>
        <begin position="1"/>
        <end position="25"/>
    </location>
</feature>
<dbReference type="Proteomes" id="UP000663852">
    <property type="component" value="Unassembled WGS sequence"/>
</dbReference>
<evidence type="ECO:0000313" key="3">
    <source>
        <dbReference type="Proteomes" id="UP000663852"/>
    </source>
</evidence>